<dbReference type="AlphaFoldDB" id="A0A1R3JF62"/>
<gene>
    <name evidence="1" type="ORF">COLO4_16890</name>
</gene>
<evidence type="ECO:0000313" key="1">
    <source>
        <dbReference type="EMBL" id="OMO93458.1"/>
    </source>
</evidence>
<protein>
    <submittedName>
        <fullName evidence="1">Glioma pathogenesis-related protein 1-like protein</fullName>
    </submittedName>
</protein>
<dbReference type="Proteomes" id="UP000187203">
    <property type="component" value="Unassembled WGS sequence"/>
</dbReference>
<accession>A0A1R3JF62</accession>
<reference evidence="2" key="1">
    <citation type="submission" date="2013-09" db="EMBL/GenBank/DDBJ databases">
        <title>Corchorus olitorius genome sequencing.</title>
        <authorList>
            <person name="Alam M."/>
            <person name="Haque M.S."/>
            <person name="Islam M.S."/>
            <person name="Emdad E.M."/>
            <person name="Islam M.M."/>
            <person name="Ahmed B."/>
            <person name="Halim A."/>
            <person name="Hossen Q.M.M."/>
            <person name="Hossain M.Z."/>
            <person name="Ahmed R."/>
            <person name="Khan M.M."/>
            <person name="Islam R."/>
            <person name="Rashid M.M."/>
            <person name="Khan S.A."/>
            <person name="Rahman M.S."/>
            <person name="Alam M."/>
            <person name="Yahiya A.S."/>
            <person name="Khan M.S."/>
            <person name="Azam M.S."/>
            <person name="Haque T."/>
            <person name="Lashkar M.Z.H."/>
            <person name="Akhand A.I."/>
            <person name="Morshed G."/>
            <person name="Roy S."/>
            <person name="Uddin K.S."/>
            <person name="Rabeya T."/>
            <person name="Hossain A.S."/>
            <person name="Chowdhury A."/>
            <person name="Snigdha A.R."/>
            <person name="Mortoza M.S."/>
            <person name="Matin S.A."/>
            <person name="Hoque S.M.E."/>
            <person name="Islam M.K."/>
            <person name="Roy D.K."/>
            <person name="Haider R."/>
            <person name="Moosa M.M."/>
            <person name="Elias S.M."/>
            <person name="Hasan A.M."/>
            <person name="Jahan S."/>
            <person name="Shafiuddin M."/>
            <person name="Mahmood N."/>
            <person name="Shommy N.S."/>
        </authorList>
    </citation>
    <scope>NUCLEOTIDE SEQUENCE [LARGE SCALE GENOMIC DNA]</scope>
    <source>
        <strain evidence="2">cv. O-4</strain>
    </source>
</reference>
<dbReference type="EMBL" id="AWUE01016262">
    <property type="protein sequence ID" value="OMO93458.1"/>
    <property type="molecule type" value="Genomic_DNA"/>
</dbReference>
<sequence length="33" mass="3747">MDWESQLGSLSAAWARSARLGLIKAHPNFTIYR</sequence>
<evidence type="ECO:0000313" key="2">
    <source>
        <dbReference type="Proteomes" id="UP000187203"/>
    </source>
</evidence>
<keyword evidence="2" id="KW-1185">Reference proteome</keyword>
<organism evidence="1 2">
    <name type="scientific">Corchorus olitorius</name>
    <dbReference type="NCBI Taxonomy" id="93759"/>
    <lineage>
        <taxon>Eukaryota</taxon>
        <taxon>Viridiplantae</taxon>
        <taxon>Streptophyta</taxon>
        <taxon>Embryophyta</taxon>
        <taxon>Tracheophyta</taxon>
        <taxon>Spermatophyta</taxon>
        <taxon>Magnoliopsida</taxon>
        <taxon>eudicotyledons</taxon>
        <taxon>Gunneridae</taxon>
        <taxon>Pentapetalae</taxon>
        <taxon>rosids</taxon>
        <taxon>malvids</taxon>
        <taxon>Malvales</taxon>
        <taxon>Malvaceae</taxon>
        <taxon>Grewioideae</taxon>
        <taxon>Apeibeae</taxon>
        <taxon>Corchorus</taxon>
    </lineage>
</organism>
<proteinExistence type="predicted"/>
<comment type="caution">
    <text evidence="1">The sequence shown here is derived from an EMBL/GenBank/DDBJ whole genome shotgun (WGS) entry which is preliminary data.</text>
</comment>
<name>A0A1R3JF62_9ROSI</name>